<proteinExistence type="inferred from homology"/>
<dbReference type="Gene3D" id="3.40.309.10">
    <property type="entry name" value="Aldehyde Dehydrogenase, Chain A, domain 2"/>
    <property type="match status" value="1"/>
</dbReference>
<feature type="domain" description="Aldehyde dehydrogenase" evidence="3">
    <location>
        <begin position="15"/>
        <end position="140"/>
    </location>
</feature>
<reference evidence="4" key="1">
    <citation type="submission" date="2023-08" db="EMBL/GenBank/DDBJ databases">
        <title>Reference Genome Resource for the Citrus Pathogen Phytophthora citrophthora.</title>
        <authorList>
            <person name="Moller H."/>
            <person name="Coetzee B."/>
            <person name="Rose L.J."/>
            <person name="Van Niekerk J.M."/>
        </authorList>
    </citation>
    <scope>NUCLEOTIDE SEQUENCE</scope>
    <source>
        <strain evidence="4">STE-U-9442</strain>
    </source>
</reference>
<dbReference type="InterPro" id="IPR016163">
    <property type="entry name" value="Ald_DH_C"/>
</dbReference>
<dbReference type="GO" id="GO:0004029">
    <property type="term" value="F:aldehyde dehydrogenase (NAD+) activity"/>
    <property type="evidence" value="ECO:0007669"/>
    <property type="project" value="TreeGrafter"/>
</dbReference>
<gene>
    <name evidence="4" type="ORF">P3T76_009033</name>
</gene>
<evidence type="ECO:0000256" key="1">
    <source>
        <dbReference type="ARBA" id="ARBA00009986"/>
    </source>
</evidence>
<evidence type="ECO:0000313" key="5">
    <source>
        <dbReference type="Proteomes" id="UP001259832"/>
    </source>
</evidence>
<dbReference type="Proteomes" id="UP001259832">
    <property type="component" value="Unassembled WGS sequence"/>
</dbReference>
<dbReference type="EMBL" id="JASMQC010000017">
    <property type="protein sequence ID" value="KAK1938958.1"/>
    <property type="molecule type" value="Genomic_DNA"/>
</dbReference>
<evidence type="ECO:0000256" key="2">
    <source>
        <dbReference type="ARBA" id="ARBA00023002"/>
    </source>
</evidence>
<comment type="caution">
    <text evidence="4">The sequence shown here is derived from an EMBL/GenBank/DDBJ whole genome shotgun (WGS) entry which is preliminary data.</text>
</comment>
<dbReference type="PANTHER" id="PTHR43570">
    <property type="entry name" value="ALDEHYDE DEHYDROGENASE"/>
    <property type="match status" value="1"/>
</dbReference>
<dbReference type="Pfam" id="PF00171">
    <property type="entry name" value="Aldedh"/>
    <property type="match status" value="1"/>
</dbReference>
<dbReference type="GO" id="GO:0005737">
    <property type="term" value="C:cytoplasm"/>
    <property type="evidence" value="ECO:0007669"/>
    <property type="project" value="TreeGrafter"/>
</dbReference>
<comment type="similarity">
    <text evidence="1">Belongs to the aldehyde dehydrogenase family.</text>
</comment>
<dbReference type="InterPro" id="IPR016161">
    <property type="entry name" value="Ald_DH/histidinol_DH"/>
</dbReference>
<dbReference type="InterPro" id="IPR016162">
    <property type="entry name" value="Ald_DH_N"/>
</dbReference>
<dbReference type="AlphaFoldDB" id="A0AAD9GIU2"/>
<dbReference type="InterPro" id="IPR012394">
    <property type="entry name" value="Aldehyde_DH_NAD(P)"/>
</dbReference>
<dbReference type="SUPFAM" id="SSF53720">
    <property type="entry name" value="ALDH-like"/>
    <property type="match status" value="1"/>
</dbReference>
<name>A0AAD9GIU2_9STRA</name>
<evidence type="ECO:0000313" key="4">
    <source>
        <dbReference type="EMBL" id="KAK1938958.1"/>
    </source>
</evidence>
<dbReference type="InterPro" id="IPR015590">
    <property type="entry name" value="Aldehyde_DH_dom"/>
</dbReference>
<keyword evidence="2" id="KW-0560">Oxidoreductase</keyword>
<accession>A0AAD9GIU2</accession>
<keyword evidence="5" id="KW-1185">Reference proteome</keyword>
<sequence>MYDRIVRILDDDREHVTYGGDTAAAQFFISPTLLNFQTNFDSFTSSASMQEEIFGPLLPVVYYIPDNLEIPIQFFNGGEKPLALYYFSSNSNKKERAVSEISAGSMMINDVTMQLYNLNVPFGGVGNSWMGAYHGHYGFAGLFTLQARDLQERIAGSATAVRAVQSCQTECA</sequence>
<dbReference type="Gene3D" id="3.40.605.10">
    <property type="entry name" value="Aldehyde Dehydrogenase, Chain A, domain 1"/>
    <property type="match status" value="1"/>
</dbReference>
<dbReference type="PANTHER" id="PTHR43570:SF16">
    <property type="entry name" value="ALDEHYDE DEHYDROGENASE TYPE III, ISOFORM Q"/>
    <property type="match status" value="1"/>
</dbReference>
<organism evidence="4 5">
    <name type="scientific">Phytophthora citrophthora</name>
    <dbReference type="NCBI Taxonomy" id="4793"/>
    <lineage>
        <taxon>Eukaryota</taxon>
        <taxon>Sar</taxon>
        <taxon>Stramenopiles</taxon>
        <taxon>Oomycota</taxon>
        <taxon>Peronosporomycetes</taxon>
        <taxon>Peronosporales</taxon>
        <taxon>Peronosporaceae</taxon>
        <taxon>Phytophthora</taxon>
    </lineage>
</organism>
<protein>
    <submittedName>
        <fullName evidence="4">Fatty aldehyde dehydrogenase</fullName>
    </submittedName>
</protein>
<evidence type="ECO:0000259" key="3">
    <source>
        <dbReference type="Pfam" id="PF00171"/>
    </source>
</evidence>
<dbReference type="GO" id="GO:0006081">
    <property type="term" value="P:aldehyde metabolic process"/>
    <property type="evidence" value="ECO:0007669"/>
    <property type="project" value="InterPro"/>
</dbReference>